<accession>A0ABN5M7H2</accession>
<protein>
    <recommendedName>
        <fullName evidence="3">Secreted protein</fullName>
    </recommendedName>
</protein>
<evidence type="ECO:0008006" key="3">
    <source>
        <dbReference type="Google" id="ProtNLM"/>
    </source>
</evidence>
<evidence type="ECO:0000313" key="2">
    <source>
        <dbReference type="Proteomes" id="UP000249922"/>
    </source>
</evidence>
<sequence length="74" mass="8402">MQRWFGPERILWIILMIVVLTVSIAPLVFAVDASFYEETNRRVQACRSQTVGIDRQAQKPARDAKRCPAAVTLV</sequence>
<dbReference type="EMBL" id="CP030239">
    <property type="protein sequence ID" value="AWX93911.1"/>
    <property type="molecule type" value="Genomic_DNA"/>
</dbReference>
<keyword evidence="2" id="KW-1185">Reference proteome</keyword>
<evidence type="ECO:0000313" key="1">
    <source>
        <dbReference type="EMBL" id="AWX93911.1"/>
    </source>
</evidence>
<gene>
    <name evidence="1" type="ORF">DPM13_15400</name>
</gene>
<name>A0ABN5M7H2_9RHOB</name>
<proteinExistence type="predicted"/>
<organism evidence="1 2">
    <name type="scientific">Paracoccus mutanolyticus</name>
    <dbReference type="NCBI Taxonomy" id="1499308"/>
    <lineage>
        <taxon>Bacteria</taxon>
        <taxon>Pseudomonadati</taxon>
        <taxon>Pseudomonadota</taxon>
        <taxon>Alphaproteobacteria</taxon>
        <taxon>Rhodobacterales</taxon>
        <taxon>Paracoccaceae</taxon>
        <taxon>Paracoccus</taxon>
    </lineage>
</organism>
<reference evidence="1 2" key="1">
    <citation type="submission" date="2018-06" db="EMBL/GenBank/DDBJ databases">
        <title>Complete genome sequence of Paracoccus mutanolyticus strain RSP-02 isolated from cellulosic waste.</title>
        <authorList>
            <person name="Amrutha R.N."/>
            <person name="Shrivastav A."/>
            <person name="Buddana S.K."/>
            <person name="Deshpande U."/>
            <person name="Prakasham R.S."/>
        </authorList>
    </citation>
    <scope>NUCLEOTIDE SEQUENCE [LARGE SCALE GENOMIC DNA]</scope>
    <source>
        <strain evidence="1 2">RSP-02</strain>
    </source>
</reference>
<dbReference type="Proteomes" id="UP000249922">
    <property type="component" value="Chromosome"/>
</dbReference>